<evidence type="ECO:0000313" key="7">
    <source>
        <dbReference type="Proteomes" id="UP000295341"/>
    </source>
</evidence>
<keyword evidence="6" id="KW-0966">Cell projection</keyword>
<dbReference type="OrthoDB" id="8909229at2"/>
<organism evidence="6 7">
    <name type="scientific">Panacagrimonas perspica</name>
    <dbReference type="NCBI Taxonomy" id="381431"/>
    <lineage>
        <taxon>Bacteria</taxon>
        <taxon>Pseudomonadati</taxon>
        <taxon>Pseudomonadota</taxon>
        <taxon>Gammaproteobacteria</taxon>
        <taxon>Nevskiales</taxon>
        <taxon>Nevskiaceae</taxon>
        <taxon>Panacagrimonas</taxon>
    </lineage>
</organism>
<dbReference type="AlphaFoldDB" id="A0A4R7PB07"/>
<dbReference type="PANTHER" id="PTHR34653:SF1">
    <property type="entry name" value="FLAGELLAR HOOK-BASAL BODY COMPLEX PROTEIN FLIE"/>
    <property type="match status" value="1"/>
</dbReference>
<dbReference type="PRINTS" id="PR01006">
    <property type="entry name" value="FLGHOOKFLIE"/>
</dbReference>
<reference evidence="6 7" key="1">
    <citation type="submission" date="2019-03" db="EMBL/GenBank/DDBJ databases">
        <title>Genomic Encyclopedia of Type Strains, Phase IV (KMG-IV): sequencing the most valuable type-strain genomes for metagenomic binning, comparative biology and taxonomic classification.</title>
        <authorList>
            <person name="Goeker M."/>
        </authorList>
    </citation>
    <scope>NUCLEOTIDE SEQUENCE [LARGE SCALE GENOMIC DNA]</scope>
    <source>
        <strain evidence="6 7">DSM 26377</strain>
    </source>
</reference>
<protein>
    <recommendedName>
        <fullName evidence="3 5">Flagellar hook-basal body complex protein FliE</fullName>
    </recommendedName>
</protein>
<evidence type="ECO:0000256" key="5">
    <source>
        <dbReference type="HAMAP-Rule" id="MF_00724"/>
    </source>
</evidence>
<evidence type="ECO:0000256" key="1">
    <source>
        <dbReference type="ARBA" id="ARBA00004117"/>
    </source>
</evidence>
<dbReference type="Pfam" id="PF02049">
    <property type="entry name" value="FliE"/>
    <property type="match status" value="1"/>
</dbReference>
<accession>A0A4R7PB07</accession>
<dbReference type="NCBIfam" id="TIGR00205">
    <property type="entry name" value="fliE"/>
    <property type="match status" value="1"/>
</dbReference>
<dbReference type="PANTHER" id="PTHR34653">
    <property type="match status" value="1"/>
</dbReference>
<name>A0A4R7PB07_9GAMM</name>
<evidence type="ECO:0000256" key="2">
    <source>
        <dbReference type="ARBA" id="ARBA00009272"/>
    </source>
</evidence>
<gene>
    <name evidence="5" type="primary">fliE</name>
    <name evidence="6" type="ORF">DFR24_0113</name>
</gene>
<dbReference type="Proteomes" id="UP000295341">
    <property type="component" value="Unassembled WGS sequence"/>
</dbReference>
<keyword evidence="6" id="KW-0282">Flagellum</keyword>
<sequence length="107" mass="11502">MSEIDVRSVLSQIRALQTQATAASRPATPGTEVAPAFGRVMAAAMDKVSLTQATAADLQTKFQLGDANTDLASVMLASSRAQVEFKGLVETRNRMVRAYQDIMNMPL</sequence>
<dbReference type="HAMAP" id="MF_00724">
    <property type="entry name" value="FliE"/>
    <property type="match status" value="1"/>
</dbReference>
<evidence type="ECO:0000313" key="6">
    <source>
        <dbReference type="EMBL" id="TDU30759.1"/>
    </source>
</evidence>
<dbReference type="GO" id="GO:0005198">
    <property type="term" value="F:structural molecule activity"/>
    <property type="evidence" value="ECO:0007669"/>
    <property type="project" value="UniProtKB-UniRule"/>
</dbReference>
<evidence type="ECO:0000256" key="3">
    <source>
        <dbReference type="ARBA" id="ARBA00018024"/>
    </source>
</evidence>
<proteinExistence type="inferred from homology"/>
<keyword evidence="6" id="KW-0969">Cilium</keyword>
<dbReference type="GO" id="GO:0003774">
    <property type="term" value="F:cytoskeletal motor activity"/>
    <property type="evidence" value="ECO:0007669"/>
    <property type="project" value="InterPro"/>
</dbReference>
<dbReference type="RefSeq" id="WP_133879402.1">
    <property type="nucleotide sequence ID" value="NZ_MWIN01000023.1"/>
</dbReference>
<comment type="similarity">
    <text evidence="2 5">Belongs to the FliE family.</text>
</comment>
<comment type="caution">
    <text evidence="6">The sequence shown here is derived from an EMBL/GenBank/DDBJ whole genome shotgun (WGS) entry which is preliminary data.</text>
</comment>
<dbReference type="EMBL" id="SOBT01000008">
    <property type="protein sequence ID" value="TDU30759.1"/>
    <property type="molecule type" value="Genomic_DNA"/>
</dbReference>
<keyword evidence="7" id="KW-1185">Reference proteome</keyword>
<evidence type="ECO:0000256" key="4">
    <source>
        <dbReference type="ARBA" id="ARBA00023143"/>
    </source>
</evidence>
<dbReference type="GO" id="GO:0009425">
    <property type="term" value="C:bacterial-type flagellum basal body"/>
    <property type="evidence" value="ECO:0007669"/>
    <property type="project" value="UniProtKB-SubCell"/>
</dbReference>
<dbReference type="GO" id="GO:0071973">
    <property type="term" value="P:bacterial-type flagellum-dependent cell motility"/>
    <property type="evidence" value="ECO:0007669"/>
    <property type="project" value="InterPro"/>
</dbReference>
<dbReference type="InterPro" id="IPR001624">
    <property type="entry name" value="FliE"/>
</dbReference>
<comment type="subcellular location">
    <subcellularLocation>
        <location evidence="1 5">Bacterial flagellum basal body</location>
    </subcellularLocation>
</comment>
<keyword evidence="4 5" id="KW-0975">Bacterial flagellum</keyword>